<comment type="caution">
    <text evidence="1">The sequence shown here is derived from an EMBL/GenBank/DDBJ whole genome shotgun (WGS) entry which is preliminary data.</text>
</comment>
<keyword evidence="2" id="KW-1185">Reference proteome</keyword>
<accession>A0A7W9LYX0</accession>
<dbReference type="AlphaFoldDB" id="A0A7W9LYX0"/>
<evidence type="ECO:0000313" key="1">
    <source>
        <dbReference type="EMBL" id="MBB5801087.1"/>
    </source>
</evidence>
<name>A0A7W9LYX0_9PSEU</name>
<sequence>MAESGAGVVGGELPVDSALVGVGGVLPGGEFGVEGVEVADAAVEALPRQCGEFDLGDVEPGPVFGGVVDLEGVHTAPPA</sequence>
<organism evidence="1 2">
    <name type="scientific">Saccharothrix ecbatanensis</name>
    <dbReference type="NCBI Taxonomy" id="1105145"/>
    <lineage>
        <taxon>Bacteria</taxon>
        <taxon>Bacillati</taxon>
        <taxon>Actinomycetota</taxon>
        <taxon>Actinomycetes</taxon>
        <taxon>Pseudonocardiales</taxon>
        <taxon>Pseudonocardiaceae</taxon>
        <taxon>Saccharothrix</taxon>
    </lineage>
</organism>
<reference evidence="1 2" key="1">
    <citation type="submission" date="2020-08" db="EMBL/GenBank/DDBJ databases">
        <title>Sequencing the genomes of 1000 actinobacteria strains.</title>
        <authorList>
            <person name="Klenk H.-P."/>
        </authorList>
    </citation>
    <scope>NUCLEOTIDE SEQUENCE [LARGE SCALE GENOMIC DNA]</scope>
    <source>
        <strain evidence="1 2">DSM 45486</strain>
    </source>
</reference>
<proteinExistence type="predicted"/>
<dbReference type="EMBL" id="JACHMO010000001">
    <property type="protein sequence ID" value="MBB5801087.1"/>
    <property type="molecule type" value="Genomic_DNA"/>
</dbReference>
<gene>
    <name evidence="1" type="ORF">F4560_000855</name>
</gene>
<evidence type="ECO:0000313" key="2">
    <source>
        <dbReference type="Proteomes" id="UP000552097"/>
    </source>
</evidence>
<protein>
    <submittedName>
        <fullName evidence="1">Uncharacterized protein</fullName>
    </submittedName>
</protein>
<dbReference type="Proteomes" id="UP000552097">
    <property type="component" value="Unassembled WGS sequence"/>
</dbReference>